<dbReference type="RefSeq" id="WP_055143694.1">
    <property type="nucleotide sequence ID" value="NZ_JXSZ01000005.1"/>
</dbReference>
<organism evidence="2 3">
    <name type="scientific">Jiulongibacter sediminis</name>
    <dbReference type="NCBI Taxonomy" id="1605367"/>
    <lineage>
        <taxon>Bacteria</taxon>
        <taxon>Pseudomonadati</taxon>
        <taxon>Bacteroidota</taxon>
        <taxon>Cytophagia</taxon>
        <taxon>Cytophagales</taxon>
        <taxon>Leadbetterellaceae</taxon>
        <taxon>Jiulongibacter</taxon>
    </lineage>
</organism>
<evidence type="ECO:0000313" key="3">
    <source>
        <dbReference type="Proteomes" id="UP000050454"/>
    </source>
</evidence>
<dbReference type="EMBL" id="LGTQ01000005">
    <property type="protein sequence ID" value="KPM49493.1"/>
    <property type="molecule type" value="Genomic_DNA"/>
</dbReference>
<feature type="chain" id="PRO_5006136576" evidence="1">
    <location>
        <begin position="22"/>
        <end position="289"/>
    </location>
</feature>
<accession>A0A0P7C583</accession>
<keyword evidence="3" id="KW-1185">Reference proteome</keyword>
<dbReference type="Proteomes" id="UP000050454">
    <property type="component" value="Unassembled WGS sequence"/>
</dbReference>
<dbReference type="AlphaFoldDB" id="A0A0P7C583"/>
<sequence>MKKLIYSLFLLFISNSLFSQAVEIDPSNRHKIKSDSASLSIGPTTYNTQNSGMLLFNENVNNPFLCGFGLINNGIQNKLFFTGGCLASFGSLGADTLMTLDRDNGRIGIMTSEPTSALTVDGDVELTGEVKATKKVTRCISIPGFAFHDLNENYELIQGLAVNSYVYYEGGTYPNLGYSYATVQLPQNAELLNLTGYVYDNSATDFARIEMERISNTTGTSNSIFFKETSGPYAADAFTAILDSTPRPIDNIVDNENYSYVISFTGVQDRSTIRLRATKLCYRHNDLYN</sequence>
<evidence type="ECO:0000256" key="1">
    <source>
        <dbReference type="SAM" id="SignalP"/>
    </source>
</evidence>
<proteinExistence type="predicted"/>
<gene>
    <name evidence="2" type="ORF">AFM12_02495</name>
</gene>
<name>A0A0P7C583_9BACT</name>
<evidence type="ECO:0000313" key="2">
    <source>
        <dbReference type="EMBL" id="KPM49493.1"/>
    </source>
</evidence>
<feature type="signal peptide" evidence="1">
    <location>
        <begin position="1"/>
        <end position="21"/>
    </location>
</feature>
<protein>
    <submittedName>
        <fullName evidence="2">Uncharacterized protein</fullName>
    </submittedName>
</protein>
<reference evidence="2 3" key="1">
    <citation type="submission" date="2015-07" db="EMBL/GenBank/DDBJ databases">
        <title>The draft genome sequence of Leadbetterella sp. JN14-9.</title>
        <authorList>
            <person name="Liu Y."/>
            <person name="Du J."/>
            <person name="Shao Z."/>
        </authorList>
    </citation>
    <scope>NUCLEOTIDE SEQUENCE [LARGE SCALE GENOMIC DNA]</scope>
    <source>
        <strain evidence="2 3">JN14-9</strain>
    </source>
</reference>
<keyword evidence="1" id="KW-0732">Signal</keyword>
<comment type="caution">
    <text evidence="2">The sequence shown here is derived from an EMBL/GenBank/DDBJ whole genome shotgun (WGS) entry which is preliminary data.</text>
</comment>